<dbReference type="OrthoDB" id="8949402at2759"/>
<evidence type="ECO:0000313" key="4">
    <source>
        <dbReference type="Proteomes" id="UP000518266"/>
    </source>
</evidence>
<comment type="caution">
    <text evidence="3">The sequence shown here is derived from an EMBL/GenBank/DDBJ whole genome shotgun (WGS) entry which is preliminary data.</text>
</comment>
<protein>
    <submittedName>
        <fullName evidence="3">Uncharacterized protein</fullName>
    </submittedName>
</protein>
<feature type="region of interest" description="Disordered" evidence="1">
    <location>
        <begin position="94"/>
        <end position="168"/>
    </location>
</feature>
<keyword evidence="4" id="KW-1185">Reference proteome</keyword>
<name>A0A7J5XAT1_DISMA</name>
<organism evidence="3 4">
    <name type="scientific">Dissostichus mawsoni</name>
    <name type="common">Antarctic cod</name>
    <dbReference type="NCBI Taxonomy" id="36200"/>
    <lineage>
        <taxon>Eukaryota</taxon>
        <taxon>Metazoa</taxon>
        <taxon>Chordata</taxon>
        <taxon>Craniata</taxon>
        <taxon>Vertebrata</taxon>
        <taxon>Euteleostomi</taxon>
        <taxon>Actinopterygii</taxon>
        <taxon>Neopterygii</taxon>
        <taxon>Teleostei</taxon>
        <taxon>Neoteleostei</taxon>
        <taxon>Acanthomorphata</taxon>
        <taxon>Eupercaria</taxon>
        <taxon>Perciformes</taxon>
        <taxon>Notothenioidei</taxon>
        <taxon>Nototheniidae</taxon>
        <taxon>Dissostichus</taxon>
    </lineage>
</organism>
<feature type="compositionally biased region" description="Pro residues" evidence="1">
    <location>
        <begin position="99"/>
        <end position="138"/>
    </location>
</feature>
<gene>
    <name evidence="3" type="ORF">F7725_025314</name>
</gene>
<keyword evidence="2" id="KW-0732">Signal</keyword>
<evidence type="ECO:0000313" key="3">
    <source>
        <dbReference type="EMBL" id="KAF3834110.1"/>
    </source>
</evidence>
<proteinExistence type="predicted"/>
<sequence length="242" mass="25994">MENTKMMVLSACLIFMILGCTQVRDSLMDLTISEGCDGQRWPNSSASLIVDTVWKGNSWGGGICSKYNSDLQQHHTTTWSHLWSCYLQQLVSTHHHRSPPPTTTTGLPPPTTTTGLPPPTTTTGLPPPTTTTGLPPPTTTTTTPITSSRQPTKSSGASSPAHTSHHPSSAATSASFFGPCSQVLVTVLIGGSHLFSNMKYLVLGLFSLTLLGFIQTTKNGQNHIFTSVSLIFASFLLHTLWQ</sequence>
<accession>A0A7J5XAT1</accession>
<dbReference type="PROSITE" id="PS51257">
    <property type="entry name" value="PROKAR_LIPOPROTEIN"/>
    <property type="match status" value="1"/>
</dbReference>
<feature type="signal peptide" evidence="2">
    <location>
        <begin position="1"/>
        <end position="22"/>
    </location>
</feature>
<evidence type="ECO:0000256" key="2">
    <source>
        <dbReference type="SAM" id="SignalP"/>
    </source>
</evidence>
<feature type="chain" id="PRO_5029514911" evidence="2">
    <location>
        <begin position="23"/>
        <end position="242"/>
    </location>
</feature>
<dbReference type="EMBL" id="JAAKFY010000026">
    <property type="protein sequence ID" value="KAF3834110.1"/>
    <property type="molecule type" value="Genomic_DNA"/>
</dbReference>
<feature type="compositionally biased region" description="Low complexity" evidence="1">
    <location>
        <begin position="154"/>
        <end position="168"/>
    </location>
</feature>
<reference evidence="3 4" key="1">
    <citation type="submission" date="2020-03" db="EMBL/GenBank/DDBJ databases">
        <title>Dissostichus mawsoni Genome sequencing and assembly.</title>
        <authorList>
            <person name="Park H."/>
        </authorList>
    </citation>
    <scope>NUCLEOTIDE SEQUENCE [LARGE SCALE GENOMIC DNA]</scope>
    <source>
        <strain evidence="3">DM0001</strain>
        <tissue evidence="3">Muscle</tissue>
    </source>
</reference>
<dbReference type="Proteomes" id="UP000518266">
    <property type="component" value="Unassembled WGS sequence"/>
</dbReference>
<evidence type="ECO:0000256" key="1">
    <source>
        <dbReference type="SAM" id="MobiDB-lite"/>
    </source>
</evidence>
<dbReference type="AlphaFoldDB" id="A0A7J5XAT1"/>